<comment type="caution">
    <text evidence="3">The sequence shown here is derived from an EMBL/GenBank/DDBJ whole genome shotgun (WGS) entry which is preliminary data.</text>
</comment>
<feature type="region of interest" description="Disordered" evidence="2">
    <location>
        <begin position="129"/>
        <end position="155"/>
    </location>
</feature>
<dbReference type="AlphaFoldDB" id="A0A6L2JP70"/>
<keyword evidence="1" id="KW-0175">Coiled coil</keyword>
<evidence type="ECO:0000256" key="2">
    <source>
        <dbReference type="SAM" id="MobiDB-lite"/>
    </source>
</evidence>
<gene>
    <name evidence="3" type="ORF">Tci_010355</name>
</gene>
<dbReference type="EMBL" id="BKCJ010001044">
    <property type="protein sequence ID" value="GEU38377.1"/>
    <property type="molecule type" value="Genomic_DNA"/>
</dbReference>
<accession>A0A6L2JP70</accession>
<proteinExistence type="predicted"/>
<protein>
    <submittedName>
        <fullName evidence="3">Transposase (Putative), gypsy type</fullName>
    </submittedName>
</protein>
<sequence length="650" mass="70727">MDDYVVLVAHPAPFRKFPEPFLCFIGMSRYYTLDEDTYPSFLHDDGTEMDLSTFIHVVDPTKVKVGERERTEREARLLDSTIGRACGSGDSAARGGQDVETELVTRVSIIAAENVIVERPKRLRKKRQVVMDASGSSHPPKKLKGDYGTSGRVATRGKSPSVLKELLAISTLNVKVGVVVVTTLPLVTSLVSAMPEHESGVLTDSIIRINLHTIGVSERFIISSDSSHHSSTNASGAEGDSIIRSIVVPPMMTEVVVTSHAVNDPLVPKTGTKVTSPVHASMFYDSDSTETVKADITKYFLSERKKLESECEKQADLLKAKDDEVKNLKARLLLKETEAAEAAQLQSSVSAIDLELKDLNVVVSSLRSQKDGLVDQVHALETTCSGLYDQVLGYEQLKEQIKEFQDAQINIVNDKVAQLDVDLLEMALHLEEKFYPHILTTISGAISHTIEKGMQDGLSADIVHGKEGRSLADVAAYNHVAKANYNSALQRFCPLADVSGMSDLQPNVDKLMLHVHRSEDQMVLGETSLSFALSVTYSRVERIRENVAVKRSALIGVWPPLVDPLSAENLVGAAGTSNSVSATIATTTALSTTFASASSIPPIIIKDYEIVGTDGLENAQTNGQGNVASFPTVEFEKEELDTTLKRDLPN</sequence>
<organism evidence="3">
    <name type="scientific">Tanacetum cinerariifolium</name>
    <name type="common">Dalmatian daisy</name>
    <name type="synonym">Chrysanthemum cinerariifolium</name>
    <dbReference type="NCBI Taxonomy" id="118510"/>
    <lineage>
        <taxon>Eukaryota</taxon>
        <taxon>Viridiplantae</taxon>
        <taxon>Streptophyta</taxon>
        <taxon>Embryophyta</taxon>
        <taxon>Tracheophyta</taxon>
        <taxon>Spermatophyta</taxon>
        <taxon>Magnoliopsida</taxon>
        <taxon>eudicotyledons</taxon>
        <taxon>Gunneridae</taxon>
        <taxon>Pentapetalae</taxon>
        <taxon>asterids</taxon>
        <taxon>campanulids</taxon>
        <taxon>Asterales</taxon>
        <taxon>Asteraceae</taxon>
        <taxon>Asteroideae</taxon>
        <taxon>Anthemideae</taxon>
        <taxon>Anthemidinae</taxon>
        <taxon>Tanacetum</taxon>
    </lineage>
</organism>
<evidence type="ECO:0000313" key="3">
    <source>
        <dbReference type="EMBL" id="GEU38377.1"/>
    </source>
</evidence>
<name>A0A6L2JP70_TANCI</name>
<evidence type="ECO:0000256" key="1">
    <source>
        <dbReference type="SAM" id="Coils"/>
    </source>
</evidence>
<reference evidence="3" key="1">
    <citation type="journal article" date="2019" name="Sci. Rep.">
        <title>Draft genome of Tanacetum cinerariifolium, the natural source of mosquito coil.</title>
        <authorList>
            <person name="Yamashiro T."/>
            <person name="Shiraishi A."/>
            <person name="Satake H."/>
            <person name="Nakayama K."/>
        </authorList>
    </citation>
    <scope>NUCLEOTIDE SEQUENCE</scope>
</reference>
<feature type="coiled-coil region" evidence="1">
    <location>
        <begin position="304"/>
        <end position="338"/>
    </location>
</feature>